<evidence type="ECO:0000313" key="2">
    <source>
        <dbReference type="EMBL" id="KAK9214612.1"/>
    </source>
</evidence>
<accession>A0AAP0MM51</accession>
<name>A0AAP0MM51_9ROSI</name>
<comment type="caution">
    <text evidence="2">The sequence shown here is derived from an EMBL/GenBank/DDBJ whole genome shotgun (WGS) entry which is preliminary data.</text>
</comment>
<evidence type="ECO:0000313" key="3">
    <source>
        <dbReference type="Proteomes" id="UP001428341"/>
    </source>
</evidence>
<dbReference type="EMBL" id="JBCGBO010000003">
    <property type="protein sequence ID" value="KAK9214612.1"/>
    <property type="molecule type" value="Genomic_DNA"/>
</dbReference>
<organism evidence="2 3">
    <name type="scientific">Citrus x changshan-huyou</name>
    <dbReference type="NCBI Taxonomy" id="2935761"/>
    <lineage>
        <taxon>Eukaryota</taxon>
        <taxon>Viridiplantae</taxon>
        <taxon>Streptophyta</taxon>
        <taxon>Embryophyta</taxon>
        <taxon>Tracheophyta</taxon>
        <taxon>Spermatophyta</taxon>
        <taxon>Magnoliopsida</taxon>
        <taxon>eudicotyledons</taxon>
        <taxon>Gunneridae</taxon>
        <taxon>Pentapetalae</taxon>
        <taxon>rosids</taxon>
        <taxon>malvids</taxon>
        <taxon>Sapindales</taxon>
        <taxon>Rutaceae</taxon>
        <taxon>Aurantioideae</taxon>
        <taxon>Citrus</taxon>
    </lineage>
</organism>
<protein>
    <submittedName>
        <fullName evidence="2">Uncharacterized protein</fullName>
    </submittedName>
</protein>
<keyword evidence="3" id="KW-1185">Reference proteome</keyword>
<proteinExistence type="predicted"/>
<dbReference type="AlphaFoldDB" id="A0AAP0MM51"/>
<evidence type="ECO:0000256" key="1">
    <source>
        <dbReference type="SAM" id="MobiDB-lite"/>
    </source>
</evidence>
<gene>
    <name evidence="2" type="ORF">WN944_006605</name>
</gene>
<dbReference type="Proteomes" id="UP001428341">
    <property type="component" value="Unassembled WGS sequence"/>
</dbReference>
<feature type="compositionally biased region" description="Acidic residues" evidence="1">
    <location>
        <begin position="97"/>
        <end position="110"/>
    </location>
</feature>
<sequence>MAATPNKQFKNICVLSGFNYDKHKEFVEAAIDLEAAFVKGSQVSGIIPRALKSLGNLSDSLTGEELVISVEKVHREKNKSIALQASRLESDEKSESENDSDEEASDEEESYEVLNLTLMAIGEELDEVRVLHNILQHVITPRKGHVDEVTRLDVRLLDCIIRHR</sequence>
<reference evidence="2 3" key="1">
    <citation type="submission" date="2024-05" db="EMBL/GenBank/DDBJ databases">
        <title>Haplotype-resolved chromosome-level genome assembly of Huyou (Citrus changshanensis).</title>
        <authorList>
            <person name="Miao C."/>
            <person name="Chen W."/>
            <person name="Wu Y."/>
            <person name="Wang L."/>
            <person name="Zhao S."/>
            <person name="Grierson D."/>
            <person name="Xu C."/>
            <person name="Chen K."/>
        </authorList>
    </citation>
    <scope>NUCLEOTIDE SEQUENCE [LARGE SCALE GENOMIC DNA]</scope>
    <source>
        <strain evidence="2">01-14</strain>
        <tissue evidence="2">Leaf</tissue>
    </source>
</reference>
<feature type="region of interest" description="Disordered" evidence="1">
    <location>
        <begin position="81"/>
        <end position="110"/>
    </location>
</feature>